<feature type="compositionally biased region" description="Polar residues" evidence="7">
    <location>
        <begin position="762"/>
        <end position="775"/>
    </location>
</feature>
<dbReference type="OMA" id="DSHRSEM"/>
<keyword evidence="5" id="KW-0539">Nucleus</keyword>
<evidence type="ECO:0000256" key="1">
    <source>
        <dbReference type="ARBA" id="ARBA00004123"/>
    </source>
</evidence>
<feature type="region of interest" description="Disordered" evidence="7">
    <location>
        <begin position="842"/>
        <end position="901"/>
    </location>
</feature>
<dbReference type="InterPro" id="IPR029334">
    <property type="entry name" value="PP1-bd"/>
</dbReference>
<feature type="region of interest" description="Disordered" evidence="7">
    <location>
        <begin position="146"/>
        <end position="417"/>
    </location>
</feature>
<feature type="compositionally biased region" description="Basic and acidic residues" evidence="7">
    <location>
        <begin position="375"/>
        <end position="386"/>
    </location>
</feature>
<feature type="compositionally biased region" description="Polar residues" evidence="7">
    <location>
        <begin position="795"/>
        <end position="806"/>
    </location>
</feature>
<protein>
    <recommendedName>
        <fullName evidence="8">PP1-binding domain-containing protein</fullName>
    </recommendedName>
</protein>
<feature type="region of interest" description="Disordered" evidence="7">
    <location>
        <begin position="593"/>
        <end position="612"/>
    </location>
</feature>
<keyword evidence="6" id="KW-0131">Cell cycle</keyword>
<feature type="compositionally biased region" description="Polar residues" evidence="7">
    <location>
        <begin position="457"/>
        <end position="478"/>
    </location>
</feature>
<feature type="region of interest" description="Disordered" evidence="7">
    <location>
        <begin position="632"/>
        <end position="656"/>
    </location>
</feature>
<organism evidence="9 10">
    <name type="scientific">Oreochromis niloticus</name>
    <name type="common">Nile tilapia</name>
    <name type="synonym">Tilapia nilotica</name>
    <dbReference type="NCBI Taxonomy" id="8128"/>
    <lineage>
        <taxon>Eukaryota</taxon>
        <taxon>Metazoa</taxon>
        <taxon>Chordata</taxon>
        <taxon>Craniata</taxon>
        <taxon>Vertebrata</taxon>
        <taxon>Euteleostomi</taxon>
        <taxon>Actinopterygii</taxon>
        <taxon>Neopterygii</taxon>
        <taxon>Teleostei</taxon>
        <taxon>Neoteleostei</taxon>
        <taxon>Acanthomorphata</taxon>
        <taxon>Ovalentaria</taxon>
        <taxon>Cichlomorphae</taxon>
        <taxon>Cichliformes</taxon>
        <taxon>Cichlidae</taxon>
        <taxon>African cichlids</taxon>
        <taxon>Pseudocrenilabrinae</taxon>
        <taxon>Oreochromini</taxon>
        <taxon>Oreochromis</taxon>
    </lineage>
</organism>
<name>A0A669DGY7_ORENI</name>
<dbReference type="AlphaFoldDB" id="A0A669DGY7"/>
<feature type="compositionally biased region" description="Polar residues" evidence="7">
    <location>
        <begin position="231"/>
        <end position="241"/>
    </location>
</feature>
<comment type="subcellular location">
    <subcellularLocation>
        <location evidence="1">Nucleus</location>
    </subcellularLocation>
</comment>
<feature type="region of interest" description="Disordered" evidence="7">
    <location>
        <begin position="737"/>
        <end position="815"/>
    </location>
</feature>
<accession>A0A669DGY7</accession>
<dbReference type="PANTHER" id="PTHR21603:SF16">
    <property type="entry name" value="CELL DIVISION CYCLE-ASSOCIATED PROTEIN 2"/>
    <property type="match status" value="1"/>
</dbReference>
<feature type="compositionally biased region" description="Polar residues" evidence="7">
    <location>
        <begin position="593"/>
        <end position="603"/>
    </location>
</feature>
<dbReference type="Pfam" id="PF15276">
    <property type="entry name" value="PP1_bind"/>
    <property type="match status" value="1"/>
</dbReference>
<feature type="compositionally biased region" description="Polar residues" evidence="7">
    <location>
        <begin position="210"/>
        <end position="219"/>
    </location>
</feature>
<evidence type="ECO:0000256" key="6">
    <source>
        <dbReference type="ARBA" id="ARBA00023306"/>
    </source>
</evidence>
<evidence type="ECO:0000256" key="7">
    <source>
        <dbReference type="SAM" id="MobiDB-lite"/>
    </source>
</evidence>
<proteinExistence type="predicted"/>
<keyword evidence="2" id="KW-1017">Isopeptide bond</keyword>
<keyword evidence="10" id="KW-1185">Reference proteome</keyword>
<reference evidence="9" key="2">
    <citation type="submission" date="2025-08" db="UniProtKB">
        <authorList>
            <consortium name="Ensembl"/>
        </authorList>
    </citation>
    <scope>IDENTIFICATION</scope>
</reference>
<dbReference type="GO" id="GO:0007088">
    <property type="term" value="P:regulation of mitotic nuclear division"/>
    <property type="evidence" value="ECO:0007669"/>
    <property type="project" value="TreeGrafter"/>
</dbReference>
<sequence length="901" mass="98352">MFSLQMATAEISTASCEGDQEGAASPPSVEDTPSVLNQTSAPLNFSELTPSQFGISVQSFTPAASSNRKDKSRLAQLKARRRSSVGVRGSPETNSLIRFMAQQKMKTPPASQTPELVRSSPFLPRVASTLRQKMASFQSLMDVEENDACDPVPAQDSNTGGCIKTRDYLSDGNSHGGGKENNPPMTPTPSKRRRTSSPPEGCSVEIREASTPTLSSTLMEQEVDEERVMQAVTQGPVPSSDSVEEEQALLKANFDLETSPSAENPQDEVFELQSLSRPPPDDPAAVSPPQRSSPFRIPSLPLLVEMKPTGEEESNGTPTTMTKKKKRVRFGGPLSPEFFDKNLPPSTPLQKGGTPARPQTPGGSLHLRSVLKTPQRSESKTPECRADFSSPTAFGASPTLTMPRKSRMHSEGDEEDGKIVFFSVEEIGSAVASDTEWAWDAQPLNLNNAFYEESLSQLLTESDTNPSTTSQMDVQSEPDSLPEKEKQPDAGVGGPTAARSSNRRRKPAPKQELGSEPRACSSSRKRKLPEESEPVKRSARSAAKLASGKMKMTSSTTRRWNKDVDRSLYGSREYASKNPALSPITERLSFISESPTAQETPSMSCKAPDQETQLNPELTNETQVIHDLAVTNGSETTVEDSVTSPSLSEKSAAGQDSRLLGVRVRGRRLKKRKVSVTDSDLTRGETEQQLYEEQTTTSLELSTRTPSVHEERQEDTVELCAQTSADTLCTESEFHVSAHAPTSDCLNNTEPAQGKVKRGRRSSVSNSVTAEQQNYVKKHQTSCDEEEERQGDRAASSQENIQSSSDGQEEGERPHVDLAPWQADFNFEDVFKPVCTRGQRSVRRSLRNQSNAENSSSAGLAWLPRTSPESSKETRRRTRGRRLSAALPSQPSLPEETGDTS</sequence>
<dbReference type="PANTHER" id="PTHR21603">
    <property type="entry name" value="ANTIGEN KI-67-LIKE PROTEIN"/>
    <property type="match status" value="1"/>
</dbReference>
<dbReference type="Proteomes" id="UP000005207">
    <property type="component" value="Linkage group LG12"/>
</dbReference>
<keyword evidence="4" id="KW-0832">Ubl conjugation</keyword>
<feature type="domain" description="PP1-binding" evidence="8">
    <location>
        <begin position="324"/>
        <end position="373"/>
    </location>
</feature>
<evidence type="ECO:0000256" key="5">
    <source>
        <dbReference type="ARBA" id="ARBA00023242"/>
    </source>
</evidence>
<reference evidence="9" key="3">
    <citation type="submission" date="2025-09" db="UniProtKB">
        <authorList>
            <consortium name="Ensembl"/>
        </authorList>
    </citation>
    <scope>IDENTIFICATION</scope>
</reference>
<feature type="region of interest" description="Disordered" evidence="7">
    <location>
        <begin position="60"/>
        <end position="95"/>
    </location>
</feature>
<feature type="compositionally biased region" description="Low complexity" evidence="7">
    <location>
        <begin position="687"/>
        <end position="703"/>
    </location>
</feature>
<feature type="compositionally biased region" description="Polar residues" evidence="7">
    <location>
        <begin position="34"/>
        <end position="43"/>
    </location>
</feature>
<dbReference type="InParanoid" id="A0A669DGY7"/>
<dbReference type="GO" id="GO:0005694">
    <property type="term" value="C:chromosome"/>
    <property type="evidence" value="ECO:0007669"/>
    <property type="project" value="TreeGrafter"/>
</dbReference>
<evidence type="ECO:0000313" key="9">
    <source>
        <dbReference type="Ensembl" id="ENSONIP00000058155.1"/>
    </source>
</evidence>
<keyword evidence="3" id="KW-0597">Phosphoprotein</keyword>
<gene>
    <name evidence="9" type="primary">cdca2</name>
</gene>
<evidence type="ECO:0000256" key="4">
    <source>
        <dbReference type="ARBA" id="ARBA00022843"/>
    </source>
</evidence>
<feature type="region of interest" description="Disordered" evidence="7">
    <location>
        <begin position="1"/>
        <end position="43"/>
    </location>
</feature>
<feature type="region of interest" description="Disordered" evidence="7">
    <location>
        <begin position="675"/>
        <end position="714"/>
    </location>
</feature>
<dbReference type="FunCoup" id="A0A669DGY7">
    <property type="interactions" value="925"/>
</dbReference>
<dbReference type="GO" id="GO:0051983">
    <property type="term" value="P:regulation of chromosome segregation"/>
    <property type="evidence" value="ECO:0007669"/>
    <property type="project" value="TreeGrafter"/>
</dbReference>
<reference evidence="10" key="1">
    <citation type="submission" date="2012-01" db="EMBL/GenBank/DDBJ databases">
        <title>The Genome Sequence of Oreochromis niloticus (Nile Tilapia).</title>
        <authorList>
            <consortium name="Broad Institute Genome Assembly Team"/>
            <consortium name="Broad Institute Sequencing Platform"/>
            <person name="Di Palma F."/>
            <person name="Johnson J."/>
            <person name="Lander E.S."/>
            <person name="Lindblad-Toh K."/>
        </authorList>
    </citation>
    <scope>NUCLEOTIDE SEQUENCE [LARGE SCALE GENOMIC DNA]</scope>
</reference>
<dbReference type="GeneTree" id="ENSGT00940000167358"/>
<evidence type="ECO:0000313" key="10">
    <source>
        <dbReference type="Proteomes" id="UP000005207"/>
    </source>
</evidence>
<evidence type="ECO:0000256" key="2">
    <source>
        <dbReference type="ARBA" id="ARBA00022499"/>
    </source>
</evidence>
<feature type="compositionally biased region" description="Polar residues" evidence="7">
    <location>
        <begin position="632"/>
        <end position="649"/>
    </location>
</feature>
<feature type="region of interest" description="Disordered" evidence="7">
    <location>
        <begin position="457"/>
        <end position="582"/>
    </location>
</feature>
<evidence type="ECO:0000256" key="3">
    <source>
        <dbReference type="ARBA" id="ARBA00022553"/>
    </source>
</evidence>
<feature type="compositionally biased region" description="Polar residues" evidence="7">
    <location>
        <begin position="847"/>
        <end position="858"/>
    </location>
</feature>
<dbReference type="GO" id="GO:0005634">
    <property type="term" value="C:nucleus"/>
    <property type="evidence" value="ECO:0007669"/>
    <property type="project" value="UniProtKB-SubCell"/>
</dbReference>
<dbReference type="Ensembl" id="ENSONIT00000041690.1">
    <property type="protein sequence ID" value="ENSONIP00000058155.1"/>
    <property type="gene ID" value="ENSONIG00000015835.2"/>
</dbReference>
<evidence type="ECO:0000259" key="8">
    <source>
        <dbReference type="Pfam" id="PF15276"/>
    </source>
</evidence>